<gene>
    <name evidence="1" type="primary">Piso0_004748</name>
    <name evidence="1" type="ORF">GNLVRS01_PISO0M00210g</name>
</gene>
<dbReference type="HOGENOM" id="CLU_1696180_0_0_1"/>
<dbReference type="Proteomes" id="UP000005222">
    <property type="component" value="Chromosome M"/>
</dbReference>
<sequence>MIFAKPIYVEASCQELAAFLYGCRTELIQSRRLDFLSSSIGMIRNNLKKSLTEHNTEAVRKRIIYAKIALLQCDNVAKGGNLDFCVPIQSNLKNYVLDIDENNFPLEIDAISTQIKDKEKLCANIKTQGTSSDLVVKKLENLIFETIYKINEEIE</sequence>
<organism evidence="1 2">
    <name type="scientific">Pichia sorbitophila (strain ATCC MYA-4447 / BCRC 22081 / CBS 7064 / NBRC 10061 / NRRL Y-12695)</name>
    <name type="common">Hybrid yeast</name>
    <dbReference type="NCBI Taxonomy" id="559304"/>
    <lineage>
        <taxon>Eukaryota</taxon>
        <taxon>Fungi</taxon>
        <taxon>Dikarya</taxon>
        <taxon>Ascomycota</taxon>
        <taxon>Saccharomycotina</taxon>
        <taxon>Pichiomycetes</taxon>
        <taxon>Debaryomycetaceae</taxon>
        <taxon>Millerozyma</taxon>
    </lineage>
</organism>
<dbReference type="eggNOG" id="ENOG502RQJU">
    <property type="taxonomic scope" value="Eukaryota"/>
</dbReference>
<evidence type="ECO:0000313" key="2">
    <source>
        <dbReference type="Proteomes" id="UP000005222"/>
    </source>
</evidence>
<protein>
    <submittedName>
        <fullName evidence="1">Piso0_004748 protein</fullName>
    </submittedName>
</protein>
<evidence type="ECO:0000313" key="1">
    <source>
        <dbReference type="EMBL" id="CCE85170.1"/>
    </source>
</evidence>
<dbReference type="InParanoid" id="G8Y3A2"/>
<proteinExistence type="predicted"/>
<accession>G8Y3A2</accession>
<reference evidence="1 2" key="1">
    <citation type="journal article" date="2012" name="G3 (Bethesda)">
        <title>Pichia sorbitophila, an interspecies yeast hybrid reveals early steps of genome resolution following polyploidization.</title>
        <authorList>
            <person name="Leh Louis V."/>
            <person name="Despons L."/>
            <person name="Friedrich A."/>
            <person name="Martin T."/>
            <person name="Durrens P."/>
            <person name="Casaregola S."/>
            <person name="Neuveglise C."/>
            <person name="Fairhead C."/>
            <person name="Marck C."/>
            <person name="Cruz J.A."/>
            <person name="Straub M.L."/>
            <person name="Kugler V."/>
            <person name="Sacerdot C."/>
            <person name="Uzunov Z."/>
            <person name="Thierry A."/>
            <person name="Weiss S."/>
            <person name="Bleykasten C."/>
            <person name="De Montigny J."/>
            <person name="Jacques N."/>
            <person name="Jung P."/>
            <person name="Lemaire M."/>
            <person name="Mallet S."/>
            <person name="Morel G."/>
            <person name="Richard G.F."/>
            <person name="Sarkar A."/>
            <person name="Savel G."/>
            <person name="Schacherer J."/>
            <person name="Seret M.L."/>
            <person name="Talla E."/>
            <person name="Samson G."/>
            <person name="Jubin C."/>
            <person name="Poulain J."/>
            <person name="Vacherie B."/>
            <person name="Barbe V."/>
            <person name="Pelletier E."/>
            <person name="Sherman D.J."/>
            <person name="Westhof E."/>
            <person name="Weissenbach J."/>
            <person name="Baret P.V."/>
            <person name="Wincker P."/>
            <person name="Gaillardin C."/>
            <person name="Dujon B."/>
            <person name="Souciet J.L."/>
        </authorList>
    </citation>
    <scope>NUCLEOTIDE SEQUENCE [LARGE SCALE GENOMIC DNA]</scope>
    <source>
        <strain evidence="2">ATCC MYA-4447 / BCRC 22081 / CBS 7064 / NBRC 10061 / NRRL Y-12695</strain>
    </source>
</reference>
<keyword evidence="2" id="KW-1185">Reference proteome</keyword>
<dbReference type="EMBL" id="FO082047">
    <property type="protein sequence ID" value="CCE85170.1"/>
    <property type="molecule type" value="Genomic_DNA"/>
</dbReference>
<name>G8Y3A2_PICSO</name>
<dbReference type="AlphaFoldDB" id="G8Y3A2"/>